<dbReference type="OrthoDB" id="391866at2759"/>
<organism evidence="2 3">
    <name type="scientific">Plasmodium gallinaceum</name>
    <dbReference type="NCBI Taxonomy" id="5849"/>
    <lineage>
        <taxon>Eukaryota</taxon>
        <taxon>Sar</taxon>
        <taxon>Alveolata</taxon>
        <taxon>Apicomplexa</taxon>
        <taxon>Aconoidasida</taxon>
        <taxon>Haemosporida</taxon>
        <taxon>Plasmodiidae</taxon>
        <taxon>Plasmodium</taxon>
        <taxon>Plasmodium (Haemamoeba)</taxon>
    </lineage>
</organism>
<dbReference type="GeneID" id="39732955"/>
<dbReference type="RefSeq" id="XP_028529644.1">
    <property type="nucleotide sequence ID" value="XM_028673163.1"/>
</dbReference>
<accession>A0A1J1GWC2</accession>
<gene>
    <name evidence="2" type="primary">RhopH2</name>
    <name evidence="2" type="ORF">PGAL8A_00442200</name>
</gene>
<reference evidence="2" key="1">
    <citation type="submission" date="2015-04" db="EMBL/GenBank/DDBJ databases">
        <authorList>
            <consortium name="Pathogen Informatics"/>
        </authorList>
    </citation>
    <scope>NUCLEOTIDE SEQUENCE [LARGE SCALE GENOMIC DNA]</scope>
    <source>
        <strain evidence="2">8A</strain>
    </source>
</reference>
<evidence type="ECO:0000313" key="2">
    <source>
        <dbReference type="EMBL" id="CRG96841.1"/>
    </source>
</evidence>
<comment type="caution">
    <text evidence="2">The sequence shown here is derived from an EMBL/GenBank/DDBJ whole genome shotgun (WGS) entry which is preliminary data.</text>
</comment>
<feature type="chain" id="PRO_5012204616" evidence="1">
    <location>
        <begin position="24"/>
        <end position="1348"/>
    </location>
</feature>
<name>A0A1J1GWC2_PLAGA</name>
<keyword evidence="1" id="KW-0732">Signal</keyword>
<evidence type="ECO:0000313" key="3">
    <source>
        <dbReference type="Proteomes" id="UP000220797"/>
    </source>
</evidence>
<evidence type="ECO:0000256" key="1">
    <source>
        <dbReference type="SAM" id="SignalP"/>
    </source>
</evidence>
<sequence length="1348" mass="160478">MIKIYLLIFLLILFSSLSYLSESSNPKSFEKKPEDINENATICSDIIIYLNITDKLAPHSLNEFKKKCVTHIVKIKKNFNHKDTIGFSNEFILSLIHMKSLHASGDETDAYNIKHILSKLQVNLNENSINDKVRDLIKFNKFLLDTSNVKDIEEFLVLSSDKDEYMNESKKNVISTVKNSFKHHMHFFIKSEEKIYLKKEFHGQKFLDIYKEFICVHHIHLCQIFYQQVEIYLKMKAIFYGLINYIEQYSQQLVKSDLSRILSLNKKEGDLVQLLSNYALDEEEYVIKRMFMTNNTPMLELHKKDNERNQKSVPDKKAVKVIDLKKELESLEKYEELINLTKRYIRSITDIDADISSLVDELDQLDIEKFLLDLNFLINYGFLRITEEKLGIFEDDILLTYINLYRANNIIFLYLLKIKYEKFKRSEHHAYEYHDQNKIPTVSNETIQSHLSQTNKYTNLKEFDKNVIFQHFKKSLTEVLENFDVSSYDESKIEYFFTMAFKNCNINQNYSRNSAEMWISFLYTYDNYGWFFFNPNNTISEIRKEHFIRHILGYRNFIMRNSNALMHLDTQVSKLIDFIYLVLGMDYSSYVLNFSIQSNFFKYDFETFKFDNLKTKFSYDCIDSIANNYYFFNDEENEVFNTDYNDNFYMNLPNIYSLAYQLFNELAININVITNTPLKKRLKNRSSYAYFTIMNILGNNNDIYSKNIRHVFASYVLALVFFIESHIDISRYKPKDLFFLKQSYPLIDHKYADDFKVVEDNCKLLFDFMKIYKNSKASHLSHVEEVMKFLNLIIIVLWGKESKKSLYYDDDVSLYKKLLISCIFNGGLSIQDKLIADITKSCDISFYGITPKILKEIIEINLSTNKWNPVIIEKLAHSFVLNCKLQSIMYDSMNIENVTLKNFSKLVMAPEILRTYHCFKLGRQAAKLLESIILKKKFVRFRVNDAVDVYDFFFTKKVISNNIHEDFKEFLKDKEEYEKRQIDTILQHSPLSQEQTKILIDNYECYWFNNFENFKTLWMHVSSKLGTGTYIKNFFSEIWSNMRYLFKKKTNVKDVEYFPASISEINLLDYYSPLVVSEIFCQEQMQILFLTLKNDKHENRSEIPDKIKTAYFQCKFNYYRDNNNDPIHRLQPSHFMDGNVYVFKQPYYLIYNIDKTYKKKLVRLFLSEKTLEYLLMDKISIPECFGRCTTKNFNRVILQNQSPKSKEIVIQNRLVPSNIPRKVKARMYIYVNEAYIHNLYTDYLTNEKISKIDIENNSVKVCMGKSTYLVNSFLTRSHFDLSHKPVYDFNLDHNFYIFLKKNEHLIAGNPNHECFINYDLLITNIDVEDPYRDISSDLIKNLYILKNK</sequence>
<dbReference type="Proteomes" id="UP000220797">
    <property type="component" value="Unassembled WGS sequence"/>
</dbReference>
<proteinExistence type="predicted"/>
<keyword evidence="3" id="KW-1185">Reference proteome</keyword>
<dbReference type="VEuPathDB" id="PlasmoDB:PGAL8A_00442200"/>
<protein>
    <submittedName>
        <fullName evidence="2">High molecular weight rhoptry protein 2, putative</fullName>
    </submittedName>
</protein>
<dbReference type="EMBL" id="CVMV01000070">
    <property type="protein sequence ID" value="CRG96841.1"/>
    <property type="molecule type" value="Genomic_DNA"/>
</dbReference>
<feature type="signal peptide" evidence="1">
    <location>
        <begin position="1"/>
        <end position="23"/>
    </location>
</feature>